<dbReference type="InterPro" id="IPR013786">
    <property type="entry name" value="AcylCoA_DH/ox_N"/>
</dbReference>
<dbReference type="EMBL" id="CAFBLT010000001">
    <property type="protein sequence ID" value="CAB4860333.1"/>
    <property type="molecule type" value="Genomic_DNA"/>
</dbReference>
<dbReference type="EMBL" id="CAFABE010000017">
    <property type="protein sequence ID" value="CAB4823007.1"/>
    <property type="molecule type" value="Genomic_DNA"/>
</dbReference>
<dbReference type="Pfam" id="PF00441">
    <property type="entry name" value="Acyl-CoA_dh_1"/>
    <property type="match status" value="1"/>
</dbReference>
<dbReference type="InterPro" id="IPR037069">
    <property type="entry name" value="AcylCoA_DH/ox_N_sf"/>
</dbReference>
<feature type="domain" description="Acyl-CoA dehydrogenase/oxidase C-terminal" evidence="6">
    <location>
        <begin position="223"/>
        <end position="385"/>
    </location>
</feature>
<accession>A0A6J6ZSY5</accession>
<dbReference type="InterPro" id="IPR036250">
    <property type="entry name" value="AcylCo_DH-like_C"/>
</dbReference>
<evidence type="ECO:0000256" key="3">
    <source>
        <dbReference type="ARBA" id="ARBA00022630"/>
    </source>
</evidence>
<evidence type="ECO:0000256" key="4">
    <source>
        <dbReference type="ARBA" id="ARBA00022827"/>
    </source>
</evidence>
<dbReference type="SUPFAM" id="SSF47203">
    <property type="entry name" value="Acyl-CoA dehydrogenase C-terminal domain-like"/>
    <property type="match status" value="1"/>
</dbReference>
<keyword evidence="3" id="KW-0285">Flavoprotein</keyword>
<sequence length="405" mass="44048">MTDLATREISMEEIDTMVDQLLSDFPPATTEHVDFLGAQFDRGLGWVHFDEGHGGLNGSPALTGHVARRLAEAGAPAAMMYNVIGHGMVAPTISVHGTEEQKSKYLRSLFTGEEIWCQLFSEPGAGSDVAGLSMRAVRDGDEWILNGQKVWTTLAHISRYGLILARTDPDQPKHRGITAFLVDMHAPGVDVRPLYQATGEAEFNECFFTDVRVSDDNRLGDVGNGWSVGITTLMNERVSIGGQTPPRGSGAIAHAVAAFQDRYKSDASAQAMVARDQLMELWVESEAVRLTNMRASVNRKAGTPGPEGSVAKLAYAELNQRIYSLAVDFLGAQGMLYNSNYPQIRPIYAGQGTPDLQKSFVRSQANSIEGGTSIIMRNILAERVLGLPGDPRVDKAVSWKDIPRS</sequence>
<dbReference type="GO" id="GO:0005886">
    <property type="term" value="C:plasma membrane"/>
    <property type="evidence" value="ECO:0007669"/>
    <property type="project" value="TreeGrafter"/>
</dbReference>
<dbReference type="Pfam" id="PF02770">
    <property type="entry name" value="Acyl-CoA_dh_M"/>
    <property type="match status" value="1"/>
</dbReference>
<evidence type="ECO:0000256" key="5">
    <source>
        <dbReference type="ARBA" id="ARBA00023002"/>
    </source>
</evidence>
<gene>
    <name evidence="9" type="ORF">UFOPK3164_00552</name>
    <name evidence="10" type="ORF">UFOPK3427_00144</name>
    <name evidence="11" type="ORF">UFOPK4112_01770</name>
</gene>
<evidence type="ECO:0000313" key="10">
    <source>
        <dbReference type="EMBL" id="CAB4860333.1"/>
    </source>
</evidence>
<comment type="cofactor">
    <cofactor evidence="1">
        <name>FAD</name>
        <dbReference type="ChEBI" id="CHEBI:57692"/>
    </cofactor>
</comment>
<evidence type="ECO:0000313" key="9">
    <source>
        <dbReference type="EMBL" id="CAB4823007.1"/>
    </source>
</evidence>
<dbReference type="InterPro" id="IPR009100">
    <property type="entry name" value="AcylCoA_DH/oxidase_NM_dom_sf"/>
</dbReference>
<keyword evidence="5" id="KW-0560">Oxidoreductase</keyword>
<dbReference type="Gene3D" id="1.20.140.10">
    <property type="entry name" value="Butyryl-CoA Dehydrogenase, subunit A, domain 3"/>
    <property type="match status" value="1"/>
</dbReference>
<dbReference type="AlphaFoldDB" id="A0A6J6ZSY5"/>
<feature type="domain" description="Acyl-CoA oxidase/dehydrogenase middle" evidence="7">
    <location>
        <begin position="117"/>
        <end position="211"/>
    </location>
</feature>
<evidence type="ECO:0000256" key="1">
    <source>
        <dbReference type="ARBA" id="ARBA00001974"/>
    </source>
</evidence>
<comment type="similarity">
    <text evidence="2">Belongs to the acyl-CoA dehydrogenase family.</text>
</comment>
<reference evidence="9" key="1">
    <citation type="submission" date="2020-05" db="EMBL/GenBank/DDBJ databases">
        <authorList>
            <person name="Chiriac C."/>
            <person name="Salcher M."/>
            <person name="Ghai R."/>
            <person name="Kavagutti S V."/>
        </authorList>
    </citation>
    <scope>NUCLEOTIDE SEQUENCE</scope>
</reference>
<evidence type="ECO:0000256" key="2">
    <source>
        <dbReference type="ARBA" id="ARBA00009347"/>
    </source>
</evidence>
<evidence type="ECO:0000259" key="7">
    <source>
        <dbReference type="Pfam" id="PF02770"/>
    </source>
</evidence>
<dbReference type="GO" id="GO:0016627">
    <property type="term" value="F:oxidoreductase activity, acting on the CH-CH group of donors"/>
    <property type="evidence" value="ECO:0007669"/>
    <property type="project" value="InterPro"/>
</dbReference>
<name>A0A6J6ZSY5_9ZZZZ</name>
<dbReference type="Gene3D" id="2.40.110.10">
    <property type="entry name" value="Butyryl-CoA Dehydrogenase, subunit A, domain 2"/>
    <property type="match status" value="1"/>
</dbReference>
<keyword evidence="4" id="KW-0274">FAD</keyword>
<dbReference type="Gene3D" id="1.10.540.10">
    <property type="entry name" value="Acyl-CoA dehydrogenase/oxidase, N-terminal domain"/>
    <property type="match status" value="1"/>
</dbReference>
<dbReference type="InterPro" id="IPR046373">
    <property type="entry name" value="Acyl-CoA_Oxase/DH_mid-dom_sf"/>
</dbReference>
<dbReference type="Pfam" id="PF02771">
    <property type="entry name" value="Acyl-CoA_dh_N"/>
    <property type="match status" value="1"/>
</dbReference>
<protein>
    <submittedName>
        <fullName evidence="9">Unannotated protein</fullName>
    </submittedName>
</protein>
<proteinExistence type="inferred from homology"/>
<dbReference type="InterPro" id="IPR052161">
    <property type="entry name" value="Mycobact_Acyl-CoA_DH"/>
</dbReference>
<dbReference type="InterPro" id="IPR009075">
    <property type="entry name" value="AcylCo_DH/oxidase_C"/>
</dbReference>
<evidence type="ECO:0000313" key="11">
    <source>
        <dbReference type="EMBL" id="CAB5032002.1"/>
    </source>
</evidence>
<dbReference type="GO" id="GO:0050660">
    <property type="term" value="F:flavin adenine dinucleotide binding"/>
    <property type="evidence" value="ECO:0007669"/>
    <property type="project" value="InterPro"/>
</dbReference>
<evidence type="ECO:0000259" key="8">
    <source>
        <dbReference type="Pfam" id="PF02771"/>
    </source>
</evidence>
<evidence type="ECO:0000259" key="6">
    <source>
        <dbReference type="Pfam" id="PF00441"/>
    </source>
</evidence>
<organism evidence="9">
    <name type="scientific">freshwater metagenome</name>
    <dbReference type="NCBI Taxonomy" id="449393"/>
    <lineage>
        <taxon>unclassified sequences</taxon>
        <taxon>metagenomes</taxon>
        <taxon>ecological metagenomes</taxon>
    </lineage>
</organism>
<dbReference type="PANTHER" id="PTHR43292">
    <property type="entry name" value="ACYL-COA DEHYDROGENASE"/>
    <property type="match status" value="1"/>
</dbReference>
<dbReference type="FunFam" id="2.40.110.10:FF:000011">
    <property type="entry name" value="Acyl-CoA dehydrogenase FadE34"/>
    <property type="match status" value="1"/>
</dbReference>
<dbReference type="EMBL" id="CAFBPM010000028">
    <property type="protein sequence ID" value="CAB5032002.1"/>
    <property type="molecule type" value="Genomic_DNA"/>
</dbReference>
<dbReference type="SUPFAM" id="SSF56645">
    <property type="entry name" value="Acyl-CoA dehydrogenase NM domain-like"/>
    <property type="match status" value="1"/>
</dbReference>
<feature type="domain" description="Acyl-CoA dehydrogenase/oxidase N-terminal" evidence="8">
    <location>
        <begin position="35"/>
        <end position="113"/>
    </location>
</feature>
<dbReference type="PANTHER" id="PTHR43292:SF4">
    <property type="entry name" value="ACYL-COA DEHYDROGENASE FADE34"/>
    <property type="match status" value="1"/>
</dbReference>
<dbReference type="InterPro" id="IPR006091">
    <property type="entry name" value="Acyl-CoA_Oxase/DH_mid-dom"/>
</dbReference>